<comment type="caution">
    <text evidence="1">The sequence shown here is derived from an EMBL/GenBank/DDBJ whole genome shotgun (WGS) entry which is preliminary data.</text>
</comment>
<evidence type="ECO:0008006" key="3">
    <source>
        <dbReference type="Google" id="ProtNLM"/>
    </source>
</evidence>
<name>A0A7Y5Z2X3_9PSED</name>
<evidence type="ECO:0000313" key="2">
    <source>
        <dbReference type="Proteomes" id="UP000536720"/>
    </source>
</evidence>
<proteinExistence type="predicted"/>
<gene>
    <name evidence="1" type="ORF">HNO91_05875</name>
</gene>
<organism evidence="1 2">
    <name type="scientific">Pseudomonas corrugata</name>
    <dbReference type="NCBI Taxonomy" id="47879"/>
    <lineage>
        <taxon>Bacteria</taxon>
        <taxon>Pseudomonadati</taxon>
        <taxon>Pseudomonadota</taxon>
        <taxon>Gammaproteobacteria</taxon>
        <taxon>Pseudomonadales</taxon>
        <taxon>Pseudomonadaceae</taxon>
        <taxon>Pseudomonas</taxon>
    </lineage>
</organism>
<accession>A0A7Y5Z2X3</accession>
<reference evidence="1 2" key="1">
    <citation type="journal article" date="2020" name="Front. Plant Sci.">
        <title>Isolation of Rhizosphere Bacteria That Improve Quality and Water Stress Tolerance in Greenhouse Ornamentals.</title>
        <authorList>
            <person name="Nordstedt N.P."/>
            <person name="Jones M.L."/>
        </authorList>
    </citation>
    <scope>NUCLEOTIDE SEQUENCE [LARGE SCALE GENOMIC DNA]</scope>
    <source>
        <strain evidence="1 2">C7D2</strain>
    </source>
</reference>
<evidence type="ECO:0000313" key="1">
    <source>
        <dbReference type="EMBL" id="NUT85936.1"/>
    </source>
</evidence>
<dbReference type="EMBL" id="JABFMR010000003">
    <property type="protein sequence ID" value="NUT85936.1"/>
    <property type="molecule type" value="Genomic_DNA"/>
</dbReference>
<sequence length="96" mass="11640">MSKPFDMELFLAGVLTGSHATRQRHLRQAKAIQTVIAERWQRDSPWTWRQKHLAWFLNHHVSQHAKLSRYYYLLTMQILVRRLGKSWHFNRWAKGE</sequence>
<dbReference type="RefSeq" id="WP_175361928.1">
    <property type="nucleotide sequence ID" value="NZ_JABFMR010000003.1"/>
</dbReference>
<protein>
    <recommendedName>
        <fullName evidence="3">Prophage PssSM-03</fullName>
    </recommendedName>
</protein>
<dbReference type="Proteomes" id="UP000536720">
    <property type="component" value="Unassembled WGS sequence"/>
</dbReference>
<dbReference type="AlphaFoldDB" id="A0A7Y5Z2X3"/>